<evidence type="ECO:0000313" key="3">
    <source>
        <dbReference type="Proteomes" id="UP000887116"/>
    </source>
</evidence>
<organism evidence="2 3">
    <name type="scientific">Trichonephila clavata</name>
    <name type="common">Joro spider</name>
    <name type="synonym">Nephila clavata</name>
    <dbReference type="NCBI Taxonomy" id="2740835"/>
    <lineage>
        <taxon>Eukaryota</taxon>
        <taxon>Metazoa</taxon>
        <taxon>Ecdysozoa</taxon>
        <taxon>Arthropoda</taxon>
        <taxon>Chelicerata</taxon>
        <taxon>Arachnida</taxon>
        <taxon>Araneae</taxon>
        <taxon>Araneomorphae</taxon>
        <taxon>Entelegynae</taxon>
        <taxon>Araneoidea</taxon>
        <taxon>Nephilidae</taxon>
        <taxon>Trichonephila</taxon>
    </lineage>
</organism>
<comment type="caution">
    <text evidence="2">The sequence shown here is derived from an EMBL/GenBank/DDBJ whole genome shotgun (WGS) entry which is preliminary data.</text>
</comment>
<reference evidence="2" key="1">
    <citation type="submission" date="2020-07" db="EMBL/GenBank/DDBJ databases">
        <title>Multicomponent nature underlies the extraordinary mechanical properties of spider dragline silk.</title>
        <authorList>
            <person name="Kono N."/>
            <person name="Nakamura H."/>
            <person name="Mori M."/>
            <person name="Yoshida Y."/>
            <person name="Ohtoshi R."/>
            <person name="Malay A.D."/>
            <person name="Moran D.A.P."/>
            <person name="Tomita M."/>
            <person name="Numata K."/>
            <person name="Arakawa K."/>
        </authorList>
    </citation>
    <scope>NUCLEOTIDE SEQUENCE</scope>
</reference>
<accession>A0A8X6JEL0</accession>
<gene>
    <name evidence="2" type="primary">AVEN_17762_1</name>
    <name evidence="2" type="ORF">TNCT_424881</name>
</gene>
<dbReference type="Proteomes" id="UP000887116">
    <property type="component" value="Unassembled WGS sequence"/>
</dbReference>
<dbReference type="OrthoDB" id="6436659at2759"/>
<sequence length="120" mass="13693">MKAWREVPLFWKSDLKAMEKPSYTVRVMTEEDVPQTLDVWRSTGMQEGTHCLYTWLKVDPEAFQIAVTDSERDAGFGHDSLAMDSEGTHNDSPVGQETQTLSKYFSIIYKVNKKSVSDIV</sequence>
<name>A0A8X6JEL0_TRICU</name>
<dbReference type="AlphaFoldDB" id="A0A8X6JEL0"/>
<evidence type="ECO:0000313" key="2">
    <source>
        <dbReference type="EMBL" id="GFR03756.1"/>
    </source>
</evidence>
<proteinExistence type="predicted"/>
<dbReference type="EMBL" id="BMAO01005763">
    <property type="protein sequence ID" value="GFR03756.1"/>
    <property type="molecule type" value="Genomic_DNA"/>
</dbReference>
<protein>
    <submittedName>
        <fullName evidence="2">Uncharacterized protein</fullName>
    </submittedName>
</protein>
<evidence type="ECO:0000256" key="1">
    <source>
        <dbReference type="SAM" id="MobiDB-lite"/>
    </source>
</evidence>
<keyword evidence="3" id="KW-1185">Reference proteome</keyword>
<feature type="region of interest" description="Disordered" evidence="1">
    <location>
        <begin position="76"/>
        <end position="96"/>
    </location>
</feature>